<dbReference type="InterPro" id="IPR045116">
    <property type="entry name" value="Clp1/Grc3"/>
</dbReference>
<evidence type="ECO:0000313" key="14">
    <source>
        <dbReference type="EMBL" id="RFU30861.1"/>
    </source>
</evidence>
<comment type="similarity">
    <text evidence="3">Belongs to the Clp1 family. NOL9/GRC3 subfamily.</text>
</comment>
<dbReference type="GO" id="GO:0000448">
    <property type="term" value="P:cleavage in ITS2 between 5.8S rRNA and LSU-rRNA of tricistronic rRNA transcript (SSU-rRNA, 5.8S rRNA, LSU-rRNA)"/>
    <property type="evidence" value="ECO:0007669"/>
    <property type="project" value="TreeGrafter"/>
</dbReference>
<evidence type="ECO:0000256" key="8">
    <source>
        <dbReference type="ARBA" id="ARBA00022741"/>
    </source>
</evidence>
<evidence type="ECO:0000256" key="1">
    <source>
        <dbReference type="ARBA" id="ARBA00003798"/>
    </source>
</evidence>
<dbReference type="OMA" id="PEFAPMG"/>
<dbReference type="GO" id="GO:0051731">
    <property type="term" value="F:polynucleotide 5'-hydroxyl-kinase activity"/>
    <property type="evidence" value="ECO:0007669"/>
    <property type="project" value="InterPro"/>
</dbReference>
<name>A0A3E2HCL6_SCYLI</name>
<comment type="function">
    <text evidence="1">Polynucleotide 5'-kinase involved in rRNA processing.</text>
</comment>
<keyword evidence="7" id="KW-0808">Transferase</keyword>
<keyword evidence="15" id="KW-1185">Reference proteome</keyword>
<evidence type="ECO:0000256" key="11">
    <source>
        <dbReference type="ARBA" id="ARBA00023242"/>
    </source>
</evidence>
<evidence type="ECO:0000313" key="15">
    <source>
        <dbReference type="Proteomes" id="UP000258309"/>
    </source>
</evidence>
<keyword evidence="6" id="KW-0698">rRNA processing</keyword>
<dbReference type="GO" id="GO:0005524">
    <property type="term" value="F:ATP binding"/>
    <property type="evidence" value="ECO:0007669"/>
    <property type="project" value="UniProtKB-KW"/>
</dbReference>
<sequence>MNSSKRRKLSAQSDQPQLSAFATRRARQALQNEPKNAVHSSQQTPMNGAISVNSVNTVDESGVNPESSHELVSTANVSNLQETNAVSIKSLDSEEEDQHLIIESRAGSSAATSEKAPIPFSTYIPNKKNLKDLRNGDLLLRIAPGERSASINAMLGSNFWHLSPLGSEDFGTLVRDPWPLDTAPCFTMTTGILFSPFDGLKRVNIRPLISPPEWNEALAKVAVLNGGKAPIVMICGPKSSGKSTFAKLLTNKLWSPPTNTSKGTSEVRNHPGVALLDLDPGQPEYSPPGQLSLIHVQEPNYGPPYSHPIPAGKNQLIKSHTIGALSPSLDPSLYMDCVLDLFTHYRSLLSRIPGCPLIINTPGWVLGTGLEILVDIISKLQPSSVIYMSQEGPEEVVDSLREAAMETPFITLPSQTSGYVGRTAAHLRSMQYMSYFHLNVTNKKLNWSGQPLTSVRPWEIRYSGNTPGILGIMCYGEQPAAEMLSESINGCIVAVVILDSMAAIRGFDMKDPDPDLPSEDEISFIIETPNEHLPYFNPAYMSSLNPRYSQTVGLALIRGIDIKRHRLQILTPISINIIEEAQETGKPIVLVSGKFDTPGWAYTEDLIQKSNLAKASQEQDDFTTRIDMKDEEEDMLNDELEGNEQDSLELDAPFLEAPWIEKLEGSQGRGLGARVWRVRRDLGKTGT</sequence>
<keyword evidence="8" id="KW-0547">Nucleotide-binding</keyword>
<dbReference type="Gene3D" id="3.40.50.300">
    <property type="entry name" value="P-loop containing nucleotide triphosphate hydrolases"/>
    <property type="match status" value="1"/>
</dbReference>
<dbReference type="Pfam" id="PF16575">
    <property type="entry name" value="CLP1_P"/>
    <property type="match status" value="1"/>
</dbReference>
<dbReference type="SUPFAM" id="SSF52540">
    <property type="entry name" value="P-loop containing nucleoside triphosphate hydrolases"/>
    <property type="match status" value="2"/>
</dbReference>
<dbReference type="PANTHER" id="PTHR12755:SF3">
    <property type="entry name" value="POLYNUCLEOTIDE 5'-HYDROXYL-KINASE NOL9"/>
    <property type="match status" value="1"/>
</dbReference>
<evidence type="ECO:0000256" key="6">
    <source>
        <dbReference type="ARBA" id="ARBA00022552"/>
    </source>
</evidence>
<dbReference type="InterPro" id="IPR032319">
    <property type="entry name" value="CLP1_P"/>
</dbReference>
<keyword evidence="10" id="KW-0067">ATP-binding</keyword>
<feature type="non-terminal residue" evidence="14">
    <location>
        <position position="1"/>
    </location>
</feature>
<protein>
    <recommendedName>
        <fullName evidence="5">Polynucleotide 5'-hydroxyl-kinase GRC3</fullName>
    </recommendedName>
    <alternativeName>
        <fullName evidence="4">Polynucleotide 5'-hydroxyl-kinase grc3</fullName>
    </alternativeName>
</protein>
<evidence type="ECO:0000256" key="12">
    <source>
        <dbReference type="SAM" id="MobiDB-lite"/>
    </source>
</evidence>
<dbReference type="Proteomes" id="UP000258309">
    <property type="component" value="Unassembled WGS sequence"/>
</dbReference>
<accession>A0A3E2HCL6</accession>
<organism evidence="14 15">
    <name type="scientific">Scytalidium lignicola</name>
    <name type="common">Hyphomycete</name>
    <dbReference type="NCBI Taxonomy" id="5539"/>
    <lineage>
        <taxon>Eukaryota</taxon>
        <taxon>Fungi</taxon>
        <taxon>Dikarya</taxon>
        <taxon>Ascomycota</taxon>
        <taxon>Pezizomycotina</taxon>
        <taxon>Leotiomycetes</taxon>
        <taxon>Leotiomycetes incertae sedis</taxon>
        <taxon>Scytalidium</taxon>
    </lineage>
</organism>
<dbReference type="STRING" id="5539.A0A3E2HCL6"/>
<comment type="subcellular location">
    <subcellularLocation>
        <location evidence="2">Nucleus</location>
        <location evidence="2">Nucleolus</location>
    </subcellularLocation>
</comment>
<keyword evidence="11" id="KW-0539">Nucleus</keyword>
<evidence type="ECO:0000256" key="2">
    <source>
        <dbReference type="ARBA" id="ARBA00004604"/>
    </source>
</evidence>
<feature type="domain" description="Clp1 P-loop" evidence="13">
    <location>
        <begin position="236"/>
        <end position="437"/>
    </location>
</feature>
<evidence type="ECO:0000256" key="9">
    <source>
        <dbReference type="ARBA" id="ARBA00022777"/>
    </source>
</evidence>
<comment type="caution">
    <text evidence="14">The sequence shown here is derived from an EMBL/GenBank/DDBJ whole genome shotgun (WGS) entry which is preliminary data.</text>
</comment>
<feature type="region of interest" description="Disordered" evidence="12">
    <location>
        <begin position="1"/>
        <end position="48"/>
    </location>
</feature>
<evidence type="ECO:0000256" key="7">
    <source>
        <dbReference type="ARBA" id="ARBA00022679"/>
    </source>
</evidence>
<dbReference type="AlphaFoldDB" id="A0A3E2HCL6"/>
<evidence type="ECO:0000256" key="10">
    <source>
        <dbReference type="ARBA" id="ARBA00022840"/>
    </source>
</evidence>
<dbReference type="PANTHER" id="PTHR12755">
    <property type="entry name" value="CLEAVAGE/POLYADENYLATION FACTOR IA SUBUNIT CLP1P"/>
    <property type="match status" value="1"/>
</dbReference>
<proteinExistence type="inferred from homology"/>
<dbReference type="OrthoDB" id="4054781at2759"/>
<dbReference type="InterPro" id="IPR027417">
    <property type="entry name" value="P-loop_NTPase"/>
</dbReference>
<evidence type="ECO:0000256" key="4">
    <source>
        <dbReference type="ARBA" id="ARBA00018706"/>
    </source>
</evidence>
<keyword evidence="9" id="KW-0418">Kinase</keyword>
<dbReference type="EMBL" id="NCSJ02000090">
    <property type="protein sequence ID" value="RFU30861.1"/>
    <property type="molecule type" value="Genomic_DNA"/>
</dbReference>
<feature type="compositionally biased region" description="Polar residues" evidence="12">
    <location>
        <begin position="10"/>
        <end position="20"/>
    </location>
</feature>
<feature type="non-terminal residue" evidence="14">
    <location>
        <position position="687"/>
    </location>
</feature>
<feature type="compositionally biased region" description="Polar residues" evidence="12">
    <location>
        <begin position="29"/>
        <end position="48"/>
    </location>
</feature>
<evidence type="ECO:0000259" key="13">
    <source>
        <dbReference type="Pfam" id="PF16575"/>
    </source>
</evidence>
<evidence type="ECO:0000256" key="5">
    <source>
        <dbReference type="ARBA" id="ARBA00019824"/>
    </source>
</evidence>
<gene>
    <name evidence="14" type="ORF">B7463_g5506</name>
</gene>
<reference evidence="14 15" key="1">
    <citation type="submission" date="2018-05" db="EMBL/GenBank/DDBJ databases">
        <title>Draft genome sequence of Scytalidium lignicola DSM 105466, a ubiquitous saprotrophic fungus.</title>
        <authorList>
            <person name="Buettner E."/>
            <person name="Gebauer A.M."/>
            <person name="Hofrichter M."/>
            <person name="Liers C."/>
            <person name="Kellner H."/>
        </authorList>
    </citation>
    <scope>NUCLEOTIDE SEQUENCE [LARGE SCALE GENOMIC DNA]</scope>
    <source>
        <strain evidence="14 15">DSM 105466</strain>
    </source>
</reference>
<dbReference type="GO" id="GO:0005730">
    <property type="term" value="C:nucleolus"/>
    <property type="evidence" value="ECO:0007669"/>
    <property type="project" value="UniProtKB-SubCell"/>
</dbReference>
<dbReference type="FunFam" id="3.40.50.300:FF:001156">
    <property type="entry name" value="Polynucleotide 5-hydroxyl-kinase grc3"/>
    <property type="match status" value="1"/>
</dbReference>
<evidence type="ECO:0000256" key="3">
    <source>
        <dbReference type="ARBA" id="ARBA00011003"/>
    </source>
</evidence>